<dbReference type="PIRSF" id="PIRSF002741">
    <property type="entry name" value="MppA"/>
    <property type="match status" value="1"/>
</dbReference>
<feature type="compositionally biased region" description="Acidic residues" evidence="5">
    <location>
        <begin position="45"/>
        <end position="59"/>
    </location>
</feature>
<protein>
    <submittedName>
        <fullName evidence="8">ABC transporter substrate-binding protein</fullName>
    </submittedName>
</protein>
<dbReference type="AlphaFoldDB" id="A0A6L9S4X0"/>
<dbReference type="InterPro" id="IPR000914">
    <property type="entry name" value="SBP_5_dom"/>
</dbReference>
<evidence type="ECO:0000313" key="9">
    <source>
        <dbReference type="Proteomes" id="UP000475214"/>
    </source>
</evidence>
<accession>A0A6L9S4X0</accession>
<feature type="domain" description="Solute-binding protein family 5" evidence="7">
    <location>
        <begin position="112"/>
        <end position="451"/>
    </location>
</feature>
<feature type="signal peptide" evidence="6">
    <location>
        <begin position="1"/>
        <end position="23"/>
    </location>
</feature>
<dbReference type="Proteomes" id="UP000475214">
    <property type="component" value="Unassembled WGS sequence"/>
</dbReference>
<feature type="region of interest" description="Disordered" evidence="5">
    <location>
        <begin position="27"/>
        <end position="71"/>
    </location>
</feature>
<evidence type="ECO:0000256" key="3">
    <source>
        <dbReference type="ARBA" id="ARBA00022448"/>
    </source>
</evidence>
<feature type="compositionally biased region" description="Low complexity" evidence="5">
    <location>
        <begin position="32"/>
        <end position="44"/>
    </location>
</feature>
<evidence type="ECO:0000256" key="1">
    <source>
        <dbReference type="ARBA" id="ARBA00004196"/>
    </source>
</evidence>
<dbReference type="GO" id="GO:0042597">
    <property type="term" value="C:periplasmic space"/>
    <property type="evidence" value="ECO:0007669"/>
    <property type="project" value="UniProtKB-ARBA"/>
</dbReference>
<dbReference type="GO" id="GO:0043190">
    <property type="term" value="C:ATP-binding cassette (ABC) transporter complex"/>
    <property type="evidence" value="ECO:0007669"/>
    <property type="project" value="InterPro"/>
</dbReference>
<gene>
    <name evidence="8" type="ORF">G1H10_07880</name>
</gene>
<reference evidence="8 9" key="1">
    <citation type="submission" date="2020-02" db="EMBL/GenBank/DDBJ databases">
        <authorList>
            <person name="Li X.-J."/>
            <person name="Han X.-M."/>
        </authorList>
    </citation>
    <scope>NUCLEOTIDE SEQUENCE [LARGE SCALE GENOMIC DNA]</scope>
    <source>
        <strain evidence="8 9">CCTCC AB 2017055</strain>
    </source>
</reference>
<sequence length="532" mass="56601">MSHHRIHRRLAVLLGAAALLATACGGDDGGTNDDAGNNGNGENTSENEGDDANSGDDNGDNGGGDGGGIVTVASQRPITTLDPHGDMGADLGTQLAGRAIFERLVGATDEGYEPELAAEWTVSDDATEWEFTLRESTFSDGTPVTSADVVASIERIQELEGPVSGNVAGLELEAPDDSTVVFTSEAGNPALLGQLANVWIVPAAHLDDEGFFADPIGSGPYTVDSFTPEGTLALSPNPDYWGGEPAVDGLEIEFIPEIAARMTALRTGEVDLTWGVPDDQVPALESEGGLVLETIPSNATYTMWINSSRDAFADAEVRRALWQAVNFEEIIEALHPETGELADSIIAPPVLGYSPQDPVAYDPEAARAALEDAGFDFDATYELQLRGEEFREFAQAVSSELRAIGVQVEPVEKEPGVWLEDLLALNWDINLQSVSVPSLDAATNVGRLYPCAAERTGYCNEEVDRLLAEADSVADREQREELYAQAIEIIWNDAVGMFPMFPQVVYAYQDGLTGVDLDPSSVPGFAGLSYGD</sequence>
<dbReference type="Gene3D" id="3.10.105.10">
    <property type="entry name" value="Dipeptide-binding Protein, Domain 3"/>
    <property type="match status" value="1"/>
</dbReference>
<organism evidence="8 9">
    <name type="scientific">Phytoactinopolyspora halotolerans</name>
    <dbReference type="NCBI Taxonomy" id="1981512"/>
    <lineage>
        <taxon>Bacteria</taxon>
        <taxon>Bacillati</taxon>
        <taxon>Actinomycetota</taxon>
        <taxon>Actinomycetes</taxon>
        <taxon>Jiangellales</taxon>
        <taxon>Jiangellaceae</taxon>
        <taxon>Phytoactinopolyspora</taxon>
    </lineage>
</organism>
<dbReference type="SUPFAM" id="SSF53850">
    <property type="entry name" value="Periplasmic binding protein-like II"/>
    <property type="match status" value="1"/>
</dbReference>
<dbReference type="InterPro" id="IPR039424">
    <property type="entry name" value="SBP_5"/>
</dbReference>
<dbReference type="GO" id="GO:0030313">
    <property type="term" value="C:cell envelope"/>
    <property type="evidence" value="ECO:0007669"/>
    <property type="project" value="UniProtKB-SubCell"/>
</dbReference>
<evidence type="ECO:0000256" key="4">
    <source>
        <dbReference type="ARBA" id="ARBA00022729"/>
    </source>
</evidence>
<evidence type="ECO:0000256" key="6">
    <source>
        <dbReference type="SAM" id="SignalP"/>
    </source>
</evidence>
<dbReference type="CDD" id="cd00995">
    <property type="entry name" value="PBP2_NikA_DppA_OppA_like"/>
    <property type="match status" value="1"/>
</dbReference>
<keyword evidence="4 6" id="KW-0732">Signal</keyword>
<dbReference type="PROSITE" id="PS51257">
    <property type="entry name" value="PROKAR_LIPOPROTEIN"/>
    <property type="match status" value="1"/>
</dbReference>
<keyword evidence="3" id="KW-0813">Transport</keyword>
<comment type="caution">
    <text evidence="8">The sequence shown here is derived from an EMBL/GenBank/DDBJ whole genome shotgun (WGS) entry which is preliminary data.</text>
</comment>
<proteinExistence type="inferred from homology"/>
<feature type="compositionally biased region" description="Gly residues" evidence="5">
    <location>
        <begin position="60"/>
        <end position="69"/>
    </location>
</feature>
<keyword evidence="9" id="KW-1185">Reference proteome</keyword>
<dbReference type="PANTHER" id="PTHR30290">
    <property type="entry name" value="PERIPLASMIC BINDING COMPONENT OF ABC TRANSPORTER"/>
    <property type="match status" value="1"/>
</dbReference>
<feature type="chain" id="PRO_5038622821" evidence="6">
    <location>
        <begin position="24"/>
        <end position="532"/>
    </location>
</feature>
<evidence type="ECO:0000256" key="2">
    <source>
        <dbReference type="ARBA" id="ARBA00005695"/>
    </source>
</evidence>
<evidence type="ECO:0000259" key="7">
    <source>
        <dbReference type="Pfam" id="PF00496"/>
    </source>
</evidence>
<dbReference type="Gene3D" id="3.40.190.10">
    <property type="entry name" value="Periplasmic binding protein-like II"/>
    <property type="match status" value="1"/>
</dbReference>
<dbReference type="InterPro" id="IPR030678">
    <property type="entry name" value="Peptide/Ni-bd"/>
</dbReference>
<dbReference type="Gene3D" id="3.90.76.10">
    <property type="entry name" value="Dipeptide-binding Protein, Domain 1"/>
    <property type="match status" value="1"/>
</dbReference>
<dbReference type="GO" id="GO:1904680">
    <property type="term" value="F:peptide transmembrane transporter activity"/>
    <property type="evidence" value="ECO:0007669"/>
    <property type="project" value="TreeGrafter"/>
</dbReference>
<name>A0A6L9S4X0_9ACTN</name>
<comment type="subcellular location">
    <subcellularLocation>
        <location evidence="1">Cell envelope</location>
    </subcellularLocation>
</comment>
<comment type="similarity">
    <text evidence="2">Belongs to the bacterial solute-binding protein 5 family.</text>
</comment>
<dbReference type="RefSeq" id="WP_163735149.1">
    <property type="nucleotide sequence ID" value="NZ_JAAGOA010000004.1"/>
</dbReference>
<evidence type="ECO:0000313" key="8">
    <source>
        <dbReference type="EMBL" id="NEE00087.1"/>
    </source>
</evidence>
<dbReference type="GO" id="GO:0015833">
    <property type="term" value="P:peptide transport"/>
    <property type="evidence" value="ECO:0007669"/>
    <property type="project" value="TreeGrafter"/>
</dbReference>
<dbReference type="PANTHER" id="PTHR30290:SF10">
    <property type="entry name" value="PERIPLASMIC OLIGOPEPTIDE-BINDING PROTEIN-RELATED"/>
    <property type="match status" value="1"/>
</dbReference>
<evidence type="ECO:0000256" key="5">
    <source>
        <dbReference type="SAM" id="MobiDB-lite"/>
    </source>
</evidence>
<dbReference type="EMBL" id="JAAGOA010000004">
    <property type="protein sequence ID" value="NEE00087.1"/>
    <property type="molecule type" value="Genomic_DNA"/>
</dbReference>
<dbReference type="Pfam" id="PF00496">
    <property type="entry name" value="SBP_bac_5"/>
    <property type="match status" value="1"/>
</dbReference>